<evidence type="ECO:0000313" key="4">
    <source>
        <dbReference type="EMBL" id="RVW96374.1"/>
    </source>
</evidence>
<protein>
    <recommendedName>
        <fullName evidence="2">Histidine-containing phosphotransfer protein</fullName>
    </recommendedName>
</protein>
<dbReference type="GO" id="GO:0000160">
    <property type="term" value="P:phosphorelay signal transduction system"/>
    <property type="evidence" value="ECO:0007669"/>
    <property type="project" value="UniProtKB-UniRule"/>
</dbReference>
<dbReference type="EMBL" id="QGNW01000108">
    <property type="protein sequence ID" value="RVW96374.1"/>
    <property type="molecule type" value="Genomic_DNA"/>
</dbReference>
<dbReference type="Proteomes" id="UP000288805">
    <property type="component" value="Unassembled WGS sequence"/>
</dbReference>
<feature type="coiled-coil region" evidence="3">
    <location>
        <begin position="141"/>
        <end position="168"/>
    </location>
</feature>
<keyword evidence="1 2" id="KW-0902">Two-component regulatory system</keyword>
<dbReference type="PANTHER" id="PTHR28242:SF51">
    <property type="entry name" value="HISTIDINE-CONTAINING PHOSPHOTRANSFER PROTEIN"/>
    <property type="match status" value="1"/>
</dbReference>
<sequence length="247" mass="28551">MDDQFPIKFGFVQGFVDGHFVELELLEDGDNLHFTEEIITLFFMDSARLIVDVEKELNNDPIDYSKVDKILHQFKGSSSRYEKKKKERKSLCLTLSWICMKLRRLPWSAEGVLNLEASRYLHVAFWSSNLALSPYIRCMNMNSWKAALKQLKKEHATLKEKLDTYFQLVKQLGSEKKTVWHPNEGQVDMLAKNQLMKMAITKDEKVEFGHKEDMVKKGTGKEPGKVVTEEEAVKVVSDEESVQMVAK</sequence>
<evidence type="ECO:0000256" key="3">
    <source>
        <dbReference type="SAM" id="Coils"/>
    </source>
</evidence>
<dbReference type="GO" id="GO:0005634">
    <property type="term" value="C:nucleus"/>
    <property type="evidence" value="ECO:0007669"/>
    <property type="project" value="UniProtKB-SubCell"/>
</dbReference>
<comment type="function">
    <text evidence="2">Functions as a two-component phosphorelay mediators between cytokinin sensor histidine kinases and response regulators (B-type ARRs). Plays an important role in propagating cytokinin signal transduction.</text>
</comment>
<evidence type="ECO:0000313" key="5">
    <source>
        <dbReference type="Proteomes" id="UP000288805"/>
    </source>
</evidence>
<dbReference type="Gene3D" id="1.20.120.160">
    <property type="entry name" value="HPT domain"/>
    <property type="match status" value="1"/>
</dbReference>
<name>A0A438II36_VITVI</name>
<reference evidence="4 5" key="1">
    <citation type="journal article" date="2018" name="PLoS Genet.">
        <title>Population sequencing reveals clonal diversity and ancestral inbreeding in the grapevine cultivar Chardonnay.</title>
        <authorList>
            <person name="Roach M.J."/>
            <person name="Johnson D.L."/>
            <person name="Bohlmann J."/>
            <person name="van Vuuren H.J."/>
            <person name="Jones S.J."/>
            <person name="Pretorius I.S."/>
            <person name="Schmidt S.A."/>
            <person name="Borneman A.R."/>
        </authorList>
    </citation>
    <scope>NUCLEOTIDE SEQUENCE [LARGE SCALE GENOMIC DNA]</scope>
    <source>
        <strain evidence="5">cv. Chardonnay</strain>
        <tissue evidence="4">Leaf</tissue>
    </source>
</reference>
<dbReference type="SUPFAM" id="SSF47226">
    <property type="entry name" value="Histidine-containing phosphotransfer domain, HPT domain"/>
    <property type="match status" value="1"/>
</dbReference>
<gene>
    <name evidence="4" type="primary">AHP4_2</name>
    <name evidence="4" type="ORF">CK203_020827</name>
</gene>
<keyword evidence="3" id="KW-0175">Coiled coil</keyword>
<comment type="subcellular location">
    <subcellularLocation>
        <location evidence="2">Cytoplasm</location>
        <location evidence="2">Cytosol</location>
    </subcellularLocation>
    <subcellularLocation>
        <location evidence="2">Nucleus</location>
    </subcellularLocation>
</comment>
<dbReference type="GO" id="GO:0009927">
    <property type="term" value="F:histidine phosphotransfer kinase activity"/>
    <property type="evidence" value="ECO:0007669"/>
    <property type="project" value="UniProtKB-UniRule"/>
</dbReference>
<proteinExistence type="predicted"/>
<dbReference type="PANTHER" id="PTHR28242">
    <property type="entry name" value="PHOSPHORELAY INTERMEDIATE PROTEIN YPD1"/>
    <property type="match status" value="1"/>
</dbReference>
<comment type="caution">
    <text evidence="4">The sequence shown here is derived from an EMBL/GenBank/DDBJ whole genome shotgun (WGS) entry which is preliminary data.</text>
</comment>
<organism evidence="4 5">
    <name type="scientific">Vitis vinifera</name>
    <name type="common">Grape</name>
    <dbReference type="NCBI Taxonomy" id="29760"/>
    <lineage>
        <taxon>Eukaryota</taxon>
        <taxon>Viridiplantae</taxon>
        <taxon>Streptophyta</taxon>
        <taxon>Embryophyta</taxon>
        <taxon>Tracheophyta</taxon>
        <taxon>Spermatophyta</taxon>
        <taxon>Magnoliopsida</taxon>
        <taxon>eudicotyledons</taxon>
        <taxon>Gunneridae</taxon>
        <taxon>Pentapetalae</taxon>
        <taxon>rosids</taxon>
        <taxon>Vitales</taxon>
        <taxon>Vitaceae</taxon>
        <taxon>Viteae</taxon>
        <taxon>Vitis</taxon>
    </lineage>
</organism>
<dbReference type="GO" id="GO:0009736">
    <property type="term" value="P:cytokinin-activated signaling pathway"/>
    <property type="evidence" value="ECO:0007669"/>
    <property type="project" value="UniProtKB-KW"/>
</dbReference>
<evidence type="ECO:0000256" key="1">
    <source>
        <dbReference type="ARBA" id="ARBA00023012"/>
    </source>
</evidence>
<accession>A0A438II36</accession>
<dbReference type="GO" id="GO:0005829">
    <property type="term" value="C:cytosol"/>
    <property type="evidence" value="ECO:0007669"/>
    <property type="project" value="UniProtKB-SubCell"/>
</dbReference>
<dbReference type="InterPro" id="IPR036641">
    <property type="entry name" value="HPT_dom_sf"/>
</dbReference>
<comment type="domain">
    <text evidence="2">Histidine-containing phosphotransfer domain (HPt) contains an active histidine that mediates the phosphotransfer.</text>
</comment>
<dbReference type="GO" id="GO:0043424">
    <property type="term" value="F:protein histidine kinase binding"/>
    <property type="evidence" value="ECO:0007669"/>
    <property type="project" value="UniProtKB-UniRule"/>
</dbReference>
<dbReference type="AlphaFoldDB" id="A0A438II36"/>
<keyword evidence="2" id="KW-0932">Cytokinin signaling pathway</keyword>
<dbReference type="InterPro" id="IPR045871">
    <property type="entry name" value="AHP1-5/YPD1"/>
</dbReference>
<evidence type="ECO:0000256" key="2">
    <source>
        <dbReference type="RuleBase" id="RU369004"/>
    </source>
</evidence>